<proteinExistence type="predicted"/>
<organism evidence="1 2">
    <name type="scientific">Strongyloides papillosus</name>
    <name type="common">Intestinal threadworm</name>
    <dbReference type="NCBI Taxonomy" id="174720"/>
    <lineage>
        <taxon>Eukaryota</taxon>
        <taxon>Metazoa</taxon>
        <taxon>Ecdysozoa</taxon>
        <taxon>Nematoda</taxon>
        <taxon>Chromadorea</taxon>
        <taxon>Rhabditida</taxon>
        <taxon>Tylenchina</taxon>
        <taxon>Panagrolaimomorpha</taxon>
        <taxon>Strongyloidoidea</taxon>
        <taxon>Strongyloididae</taxon>
        <taxon>Strongyloides</taxon>
    </lineage>
</organism>
<dbReference type="InterPro" id="IPR032675">
    <property type="entry name" value="LRR_dom_sf"/>
</dbReference>
<reference evidence="2" key="1">
    <citation type="submission" date="2017-02" db="UniProtKB">
        <authorList>
            <consortium name="WormBaseParasite"/>
        </authorList>
    </citation>
    <scope>IDENTIFICATION</scope>
</reference>
<name>A0A0N5CEX1_STREA</name>
<dbReference type="WBParaSite" id="SPAL_0001640800.1">
    <property type="protein sequence ID" value="SPAL_0001640800.1"/>
    <property type="gene ID" value="SPAL_0001640800"/>
</dbReference>
<sequence length="394" mass="46029">MGKIIFDYWKNLNPKTIKFTRLHPARYYYRENYLDDGLLLKLFPCSVKNIELDCACNKINWLFNLIIFFPKRRFDTLEFGDKFLSGVGGVWNFGNKLIKLIERFKQVKITLKDELSHGIAGYFFRKMIFLWQINDTEIEFDVKLSLKKLADDQNRLSIPEREQTPEGFAAEIFKSLFLKMKCLSVTCERSWTKPSIRFRGLFTKLVGEMANLKTLEMSMKIFSGLKEFYSFINVLSIGIKNLKFVNCGRLNNYSMKLLSTNCPNIENLSIESVNWRNISIRKITSLFKNLKSLSILFLHDEKNISLFKKLVGASDENGFKVTAWPELDFLQIIFASPTAREKSEVEKIERNTPRKSGVFLVNHYPDTYGSNNNVLEVIFQKKAGYYSEFMDIFK</sequence>
<evidence type="ECO:0000313" key="2">
    <source>
        <dbReference type="WBParaSite" id="SPAL_0001640800.1"/>
    </source>
</evidence>
<accession>A0A0N5CEX1</accession>
<dbReference type="Gene3D" id="3.80.10.10">
    <property type="entry name" value="Ribonuclease Inhibitor"/>
    <property type="match status" value="1"/>
</dbReference>
<dbReference type="Proteomes" id="UP000046392">
    <property type="component" value="Unplaced"/>
</dbReference>
<dbReference type="AlphaFoldDB" id="A0A0N5CEX1"/>
<keyword evidence="1" id="KW-1185">Reference proteome</keyword>
<evidence type="ECO:0000313" key="1">
    <source>
        <dbReference type="Proteomes" id="UP000046392"/>
    </source>
</evidence>
<protein>
    <submittedName>
        <fullName evidence="2">F-box domain-containing protein</fullName>
    </submittedName>
</protein>
<dbReference type="SUPFAM" id="SSF52047">
    <property type="entry name" value="RNI-like"/>
    <property type="match status" value="1"/>
</dbReference>